<evidence type="ECO:0000313" key="1">
    <source>
        <dbReference type="EMBL" id="BCK75734.1"/>
    </source>
</evidence>
<name>A0AB33IDX3_ACEAC</name>
<gene>
    <name evidence="1" type="ORF">EMQ_1340</name>
</gene>
<reference evidence="1 2" key="1">
    <citation type="journal article" date="2011" name="Microbiology">
        <title>Transcriptome response to different carbon sources in Acetobacter aceti.</title>
        <authorList>
            <person name="Sakurai K."/>
            <person name="Arai H."/>
            <person name="Ishii M."/>
            <person name="Igarashi Y."/>
        </authorList>
    </citation>
    <scope>NUCLEOTIDE SEQUENCE [LARGE SCALE GENOMIC DNA]</scope>
    <source>
        <strain evidence="1 2">NBRC 14818</strain>
    </source>
</reference>
<dbReference type="Proteomes" id="UP000516424">
    <property type="component" value="Chromosome"/>
</dbReference>
<protein>
    <submittedName>
        <fullName evidence="1">Uncharacterized protein</fullName>
    </submittedName>
</protein>
<dbReference type="RefSeq" id="WP_010667375.1">
    <property type="nucleotide sequence ID" value="NZ_AP023410.1"/>
</dbReference>
<dbReference type="EMBL" id="AP023410">
    <property type="protein sequence ID" value="BCK75734.1"/>
    <property type="molecule type" value="Genomic_DNA"/>
</dbReference>
<sequence length="156" mass="17924">MSDSESNVATYLTLDGKVFIAPQFAIAYDEKLQDGGTCPDFVALDLPKKEVIIVEVSEAANISGLIDRIKDRQNRWYNPARRVLTQNHVIDESWHEPRFLGVVRKDVLDRARQIFSDHPDVAFISVEQVAFPWEYWNQRMERGLANNSNQATVFNQ</sequence>
<evidence type="ECO:0000313" key="2">
    <source>
        <dbReference type="Proteomes" id="UP000516424"/>
    </source>
</evidence>
<accession>A0AB33IDX3</accession>
<proteinExistence type="predicted"/>
<dbReference type="AlphaFoldDB" id="A0AB33IDX3"/>
<organism evidence="1 2">
    <name type="scientific">Acetobacter aceti NBRC 14818</name>
    <dbReference type="NCBI Taxonomy" id="887700"/>
    <lineage>
        <taxon>Bacteria</taxon>
        <taxon>Pseudomonadati</taxon>
        <taxon>Pseudomonadota</taxon>
        <taxon>Alphaproteobacteria</taxon>
        <taxon>Acetobacterales</taxon>
        <taxon>Acetobacteraceae</taxon>
        <taxon>Acetobacter</taxon>
        <taxon>Acetobacter subgen. Acetobacter</taxon>
    </lineage>
</organism>
<keyword evidence="2" id="KW-1185">Reference proteome</keyword>